<protein>
    <submittedName>
        <fullName evidence="1">Uncharacterized protein</fullName>
    </submittedName>
</protein>
<evidence type="ECO:0000313" key="1">
    <source>
        <dbReference type="EMBL" id="GBL96219.1"/>
    </source>
</evidence>
<comment type="caution">
    <text evidence="1">The sequence shown here is derived from an EMBL/GenBank/DDBJ whole genome shotgun (WGS) entry which is preliminary data.</text>
</comment>
<dbReference type="Proteomes" id="UP000499080">
    <property type="component" value="Unassembled WGS sequence"/>
</dbReference>
<evidence type="ECO:0000313" key="2">
    <source>
        <dbReference type="Proteomes" id="UP000499080"/>
    </source>
</evidence>
<reference evidence="1 2" key="1">
    <citation type="journal article" date="2019" name="Sci. Rep.">
        <title>Orb-weaving spider Araneus ventricosus genome elucidates the spidroin gene catalogue.</title>
        <authorList>
            <person name="Kono N."/>
            <person name="Nakamura H."/>
            <person name="Ohtoshi R."/>
            <person name="Moran D.A.P."/>
            <person name="Shinohara A."/>
            <person name="Yoshida Y."/>
            <person name="Fujiwara M."/>
            <person name="Mori M."/>
            <person name="Tomita M."/>
            <person name="Arakawa K."/>
        </authorList>
    </citation>
    <scope>NUCLEOTIDE SEQUENCE [LARGE SCALE GENOMIC DNA]</scope>
</reference>
<keyword evidence="2" id="KW-1185">Reference proteome</keyword>
<dbReference type="EMBL" id="BGPR01000118">
    <property type="protein sequence ID" value="GBL96219.1"/>
    <property type="molecule type" value="Genomic_DNA"/>
</dbReference>
<name>A0A4Y2BWS9_ARAVE</name>
<dbReference type="AlphaFoldDB" id="A0A4Y2BWS9"/>
<sequence>MLSGPHNDFLADLSILMNYYHGAVRTPVSPLKPLICFRCPLRSVKDTPLVDRWLTSGLGGVHYGLLDCLAGVLAVSIHAWHKKFIRSLPCSLQKLDILAKE</sequence>
<organism evidence="1 2">
    <name type="scientific">Araneus ventricosus</name>
    <name type="common">Orbweaver spider</name>
    <name type="synonym">Epeira ventricosa</name>
    <dbReference type="NCBI Taxonomy" id="182803"/>
    <lineage>
        <taxon>Eukaryota</taxon>
        <taxon>Metazoa</taxon>
        <taxon>Ecdysozoa</taxon>
        <taxon>Arthropoda</taxon>
        <taxon>Chelicerata</taxon>
        <taxon>Arachnida</taxon>
        <taxon>Araneae</taxon>
        <taxon>Araneomorphae</taxon>
        <taxon>Entelegynae</taxon>
        <taxon>Araneoidea</taxon>
        <taxon>Araneidae</taxon>
        <taxon>Araneus</taxon>
    </lineage>
</organism>
<accession>A0A4Y2BWS9</accession>
<proteinExistence type="predicted"/>
<gene>
    <name evidence="1" type="ORF">AVEN_118761_1</name>
</gene>